<keyword evidence="3" id="KW-1185">Reference proteome</keyword>
<proteinExistence type="predicted"/>
<dbReference type="EMBL" id="JAJSPL020000011">
    <property type="protein sequence ID" value="KAK7744250.1"/>
    <property type="molecule type" value="Genomic_DNA"/>
</dbReference>
<feature type="compositionally biased region" description="Basic residues" evidence="1">
    <location>
        <begin position="96"/>
        <end position="105"/>
    </location>
</feature>
<evidence type="ECO:0000313" key="3">
    <source>
        <dbReference type="Proteomes" id="UP001320245"/>
    </source>
</evidence>
<protein>
    <submittedName>
        <fullName evidence="2">Uncharacterized protein</fullName>
    </submittedName>
</protein>
<feature type="compositionally biased region" description="Low complexity" evidence="1">
    <location>
        <begin position="213"/>
        <end position="227"/>
    </location>
</feature>
<name>A0AAN9UDC7_9PEZI</name>
<feature type="region of interest" description="Disordered" evidence="1">
    <location>
        <begin position="66"/>
        <end position="114"/>
    </location>
</feature>
<reference evidence="2 3" key="1">
    <citation type="journal article" date="2023" name="PLoS ONE">
        <title>Cytospora paraplurivora sp. nov. isolated from orchards with fruit tree decline syndrome in Ontario, Canada.</title>
        <authorList>
            <person name="Ilyukhin E."/>
            <person name="Nguyen H.D.T."/>
            <person name="Castle A.J."/>
            <person name="Ellouze W."/>
        </authorList>
    </citation>
    <scope>NUCLEOTIDE SEQUENCE [LARGE SCALE GENOMIC DNA]</scope>
    <source>
        <strain evidence="2 3">FDS-564</strain>
    </source>
</reference>
<feature type="region of interest" description="Disordered" evidence="1">
    <location>
        <begin position="1"/>
        <end position="52"/>
    </location>
</feature>
<accession>A0AAN9UDC7</accession>
<evidence type="ECO:0000313" key="2">
    <source>
        <dbReference type="EMBL" id="KAK7744250.1"/>
    </source>
</evidence>
<gene>
    <name evidence="2" type="ORF">SLS53_003771</name>
</gene>
<evidence type="ECO:0000256" key="1">
    <source>
        <dbReference type="SAM" id="MobiDB-lite"/>
    </source>
</evidence>
<sequence>MDQAALALPTPAKTPAQKHSDQNDKDVNAIARNLFGRQQSPRKPRSKQHKLESLVTEVEAESFQIYTDSQDRVPEPDANSDNPFYGEAGIAASARPVRRSSRNKKNVGGASVSESLDEVVRREDGLLYVFRGKKIFRKFTDGGEASSRPQVKPRLLFPSAKNNNENVLAHSDEEAETDIEEPVKHKVDTKVDAKVEVETPADAIEEKVDTPKAPKFAPASPPATSRATRSKKIIADEPTPVKAKRTSNRSPFDGWKRTKSSSQSSAHGQKRTGETLSGASASKRTKT</sequence>
<feature type="compositionally biased region" description="Basic and acidic residues" evidence="1">
    <location>
        <begin position="18"/>
        <end position="27"/>
    </location>
</feature>
<feature type="compositionally biased region" description="Low complexity" evidence="1">
    <location>
        <begin position="1"/>
        <end position="17"/>
    </location>
</feature>
<organism evidence="2 3">
    <name type="scientific">Cytospora paraplurivora</name>
    <dbReference type="NCBI Taxonomy" id="2898453"/>
    <lineage>
        <taxon>Eukaryota</taxon>
        <taxon>Fungi</taxon>
        <taxon>Dikarya</taxon>
        <taxon>Ascomycota</taxon>
        <taxon>Pezizomycotina</taxon>
        <taxon>Sordariomycetes</taxon>
        <taxon>Sordariomycetidae</taxon>
        <taxon>Diaporthales</taxon>
        <taxon>Cytosporaceae</taxon>
        <taxon>Cytospora</taxon>
    </lineage>
</organism>
<dbReference type="Proteomes" id="UP001320245">
    <property type="component" value="Unassembled WGS sequence"/>
</dbReference>
<dbReference type="AlphaFoldDB" id="A0AAN9UDC7"/>
<feature type="region of interest" description="Disordered" evidence="1">
    <location>
        <begin position="141"/>
        <end position="287"/>
    </location>
</feature>
<comment type="caution">
    <text evidence="2">The sequence shown here is derived from an EMBL/GenBank/DDBJ whole genome shotgun (WGS) entry which is preliminary data.</text>
</comment>
<feature type="compositionally biased region" description="Basic and acidic residues" evidence="1">
    <location>
        <begin position="181"/>
        <end position="197"/>
    </location>
</feature>
<feature type="compositionally biased region" description="Polar residues" evidence="1">
    <location>
        <begin position="274"/>
        <end position="287"/>
    </location>
</feature>